<protein>
    <submittedName>
        <fullName evidence="1">Uncharacterized protein</fullName>
    </submittedName>
</protein>
<name>A0A8J4YLM6_CHIOP</name>
<dbReference type="EMBL" id="JACEEZ010000605">
    <property type="protein sequence ID" value="KAG0730012.1"/>
    <property type="molecule type" value="Genomic_DNA"/>
</dbReference>
<accession>A0A8J4YLM6</accession>
<gene>
    <name evidence="1" type="ORF">GWK47_029170</name>
</gene>
<sequence>MQVMEPWVECLIMEVSREDPIARIVSRSHNTGQEQMGLRLVLCGWTLILNSTITTSKFNTKIFFTHSSSSNTLSTFTTITSSSSTHPSAKWMSTDQGRPYVSRATGKEIHGRAMGPPCNCKKKCWSKVEIGASEIFSAFWDMGNFDEQNVYLYGNISIKPVSRHYVKGSNRRTYTFTYWCKVRGKHVEVCKEMFMVFMGYKIAGKDWKPHEANEVW</sequence>
<dbReference type="AlphaFoldDB" id="A0A8J4YLM6"/>
<dbReference type="Proteomes" id="UP000770661">
    <property type="component" value="Unassembled WGS sequence"/>
</dbReference>
<dbReference type="PANTHER" id="PTHR10773">
    <property type="entry name" value="DNA-DIRECTED RNA POLYMERASES I, II, AND III SUBUNIT RPABC2"/>
    <property type="match status" value="1"/>
</dbReference>
<dbReference type="OrthoDB" id="7449100at2759"/>
<comment type="caution">
    <text evidence="1">The sequence shown here is derived from an EMBL/GenBank/DDBJ whole genome shotgun (WGS) entry which is preliminary data.</text>
</comment>
<organism evidence="1 2">
    <name type="scientific">Chionoecetes opilio</name>
    <name type="common">Atlantic snow crab</name>
    <name type="synonym">Cancer opilio</name>
    <dbReference type="NCBI Taxonomy" id="41210"/>
    <lineage>
        <taxon>Eukaryota</taxon>
        <taxon>Metazoa</taxon>
        <taxon>Ecdysozoa</taxon>
        <taxon>Arthropoda</taxon>
        <taxon>Crustacea</taxon>
        <taxon>Multicrustacea</taxon>
        <taxon>Malacostraca</taxon>
        <taxon>Eumalacostraca</taxon>
        <taxon>Eucarida</taxon>
        <taxon>Decapoda</taxon>
        <taxon>Pleocyemata</taxon>
        <taxon>Brachyura</taxon>
        <taxon>Eubrachyura</taxon>
        <taxon>Majoidea</taxon>
        <taxon>Majidae</taxon>
        <taxon>Chionoecetes</taxon>
    </lineage>
</organism>
<evidence type="ECO:0000313" key="1">
    <source>
        <dbReference type="EMBL" id="KAG0730012.1"/>
    </source>
</evidence>
<evidence type="ECO:0000313" key="2">
    <source>
        <dbReference type="Proteomes" id="UP000770661"/>
    </source>
</evidence>
<proteinExistence type="predicted"/>
<keyword evidence="2" id="KW-1185">Reference proteome</keyword>
<reference evidence="1" key="1">
    <citation type="submission" date="2020-07" db="EMBL/GenBank/DDBJ databases">
        <title>The High-quality genome of the commercially important snow crab, Chionoecetes opilio.</title>
        <authorList>
            <person name="Jeong J.-H."/>
            <person name="Ryu S."/>
        </authorList>
    </citation>
    <scope>NUCLEOTIDE SEQUENCE</scope>
    <source>
        <strain evidence="1">MADBK_172401_WGS</strain>
        <tissue evidence="1">Digestive gland</tissue>
    </source>
</reference>
<dbReference type="PANTHER" id="PTHR10773:SF19">
    <property type="match status" value="1"/>
</dbReference>